<evidence type="ECO:0000256" key="3">
    <source>
        <dbReference type="SAM" id="MobiDB-lite"/>
    </source>
</evidence>
<gene>
    <name evidence="4" type="ORF">EOE48_03090</name>
</gene>
<evidence type="ECO:0000313" key="5">
    <source>
        <dbReference type="Proteomes" id="UP000286997"/>
    </source>
</evidence>
<dbReference type="EMBL" id="SACP01000002">
    <property type="protein sequence ID" value="RVU21096.1"/>
    <property type="molecule type" value="Genomic_DNA"/>
</dbReference>
<dbReference type="PRINTS" id="PR00313">
    <property type="entry name" value="CABNDNGRPT"/>
</dbReference>
<dbReference type="SUPFAM" id="SSF51120">
    <property type="entry name" value="beta-Roll"/>
    <property type="match status" value="4"/>
</dbReference>
<dbReference type="GO" id="GO:0005576">
    <property type="term" value="C:extracellular region"/>
    <property type="evidence" value="ECO:0007669"/>
    <property type="project" value="UniProtKB-SubCell"/>
</dbReference>
<comment type="caution">
    <text evidence="4">The sequence shown here is derived from an EMBL/GenBank/DDBJ whole genome shotgun (WGS) entry which is preliminary data.</text>
</comment>
<name>A0A3S2YWN2_9HYPH</name>
<dbReference type="PANTHER" id="PTHR38340">
    <property type="entry name" value="S-LAYER PROTEIN"/>
    <property type="match status" value="1"/>
</dbReference>
<reference evidence="4 5" key="1">
    <citation type="submission" date="2019-01" db="EMBL/GenBank/DDBJ databases">
        <authorList>
            <person name="Chen W.-M."/>
        </authorList>
    </citation>
    <scope>NUCLEOTIDE SEQUENCE [LARGE SCALE GENOMIC DNA]</scope>
    <source>
        <strain evidence="4 5">TER-1</strain>
    </source>
</reference>
<dbReference type="GO" id="GO:0005509">
    <property type="term" value="F:calcium ion binding"/>
    <property type="evidence" value="ECO:0007669"/>
    <property type="project" value="InterPro"/>
</dbReference>
<keyword evidence="2" id="KW-0964">Secreted</keyword>
<protein>
    <submittedName>
        <fullName evidence="4">Calcium-binding protein</fullName>
    </submittedName>
</protein>
<evidence type="ECO:0000256" key="1">
    <source>
        <dbReference type="ARBA" id="ARBA00004613"/>
    </source>
</evidence>
<feature type="region of interest" description="Disordered" evidence="3">
    <location>
        <begin position="1"/>
        <end position="25"/>
    </location>
</feature>
<evidence type="ECO:0000313" key="4">
    <source>
        <dbReference type="EMBL" id="RVU21096.1"/>
    </source>
</evidence>
<sequence length="802" mass="79557">MEKSSRVFSRYSSSSPSCPRRRSDLIGQSGFHTRWFRGDSGMAKTIRGTAQNDVISLDYPGRTRTDDELILGLGGNDDLRGFEGNDTLEGGDGRDTLDGGDGDDLLSGEAGVDVLYGGYGNDRIDGGDGDDDVYSSYGVDTILGGAGNDDVFLSWITSGRGVIDGGSGTDVLTTTHAGTAFAVPGARPGDPPGTVMAADISGFAISGVEVLDTQGRSVALTAGQASGFSTIRTGAGTQLLLTTAGSADFAGKVSGGVLVRSSAAGNDVRTGAGNDTLLGGNGNDVLDGGTGDDLLRGGGGDDLFSLGFGNDTAEGGAGNDTFLFAPVVVANATLDGGEGTDTLALSYAGTAIETPRWMPMPASSPSGYTVVTDIRGYTLGGIEVVRGSKGLAMTTRQAAGFTSIETSALLLSGGGSVDLSALPGIGYVRSLGGGNAVTLGLGNDTLIGAGGDTLAGGAGDDLLLGRGDRLDGGAGNDVFDLGGRFRPPSTANTIVGGVGTDTIRFSAGDLSTSSISGVEILEIDLGPVTLTTRQAAGFSTIRRAFSGDVELVLSDAGSVNLARSVPQGVAVTASSLGNAITTGAGGDTLTGGAADDVLNGGGGADAMAGGTGNDTYFVDQAGDRVSEAADGGYDTVQASASYTLAASASIEALRAASPTATTAIDLTGNEIANLITGNAGANRLAGGGGSDALFGRGGADTFVFDTALIAGETDRIADFSRADGDRIALSGEVFAGLAKGPLAGTAFKDLGLGRVDADDRILYNSGTGALFYDADGSGAAAAVQFASLGNRAALTASDFTVL</sequence>
<dbReference type="OrthoDB" id="7985011at2"/>
<dbReference type="InterPro" id="IPR050557">
    <property type="entry name" value="RTX_toxin/Mannuronan_C5-epim"/>
</dbReference>
<keyword evidence="5" id="KW-1185">Reference proteome</keyword>
<accession>A0A3S2YWN2</accession>
<dbReference type="AlphaFoldDB" id="A0A3S2YWN2"/>
<proteinExistence type="predicted"/>
<comment type="subcellular location">
    <subcellularLocation>
        <location evidence="1">Secreted</location>
    </subcellularLocation>
</comment>
<dbReference type="InterPro" id="IPR001343">
    <property type="entry name" value="Hemolysn_Ca-bd"/>
</dbReference>
<dbReference type="InterPro" id="IPR018511">
    <property type="entry name" value="Hemolysin-typ_Ca-bd_CS"/>
</dbReference>
<dbReference type="PROSITE" id="PS00330">
    <property type="entry name" value="HEMOLYSIN_CALCIUM"/>
    <property type="match status" value="5"/>
</dbReference>
<evidence type="ECO:0000256" key="2">
    <source>
        <dbReference type="ARBA" id="ARBA00022525"/>
    </source>
</evidence>
<dbReference type="PANTHER" id="PTHR38340:SF1">
    <property type="entry name" value="S-LAYER PROTEIN"/>
    <property type="match status" value="1"/>
</dbReference>
<feature type="compositionally biased region" description="Low complexity" evidence="3">
    <location>
        <begin position="1"/>
        <end position="18"/>
    </location>
</feature>
<dbReference type="Pfam" id="PF00353">
    <property type="entry name" value="HemolysinCabind"/>
    <property type="match status" value="7"/>
</dbReference>
<dbReference type="Gene3D" id="2.150.10.10">
    <property type="entry name" value="Serralysin-like metalloprotease, C-terminal"/>
    <property type="match status" value="4"/>
</dbReference>
<dbReference type="InterPro" id="IPR011049">
    <property type="entry name" value="Serralysin-like_metalloprot_C"/>
</dbReference>
<dbReference type="Proteomes" id="UP000286997">
    <property type="component" value="Unassembled WGS sequence"/>
</dbReference>
<organism evidence="4 5">
    <name type="scientific">Methylobacterium oryzihabitans</name>
    <dbReference type="NCBI Taxonomy" id="2499852"/>
    <lineage>
        <taxon>Bacteria</taxon>
        <taxon>Pseudomonadati</taxon>
        <taxon>Pseudomonadota</taxon>
        <taxon>Alphaproteobacteria</taxon>
        <taxon>Hyphomicrobiales</taxon>
        <taxon>Methylobacteriaceae</taxon>
        <taxon>Methylobacterium</taxon>
    </lineage>
</organism>